<keyword evidence="6" id="KW-1185">Reference proteome</keyword>
<dbReference type="PANTHER" id="PTHR30146">
    <property type="entry name" value="LACI-RELATED TRANSCRIPTIONAL REPRESSOR"/>
    <property type="match status" value="1"/>
</dbReference>
<dbReference type="PROSITE" id="PS50932">
    <property type="entry name" value="HTH_LACI_2"/>
    <property type="match status" value="1"/>
</dbReference>
<gene>
    <name evidence="5" type="ORF">J2S17_004261</name>
</gene>
<dbReference type="SUPFAM" id="SSF47413">
    <property type="entry name" value="lambda repressor-like DNA-binding domains"/>
    <property type="match status" value="1"/>
</dbReference>
<dbReference type="Pfam" id="PF13377">
    <property type="entry name" value="Peripla_BP_3"/>
    <property type="match status" value="1"/>
</dbReference>
<evidence type="ECO:0000256" key="3">
    <source>
        <dbReference type="ARBA" id="ARBA00023163"/>
    </source>
</evidence>
<keyword evidence="1" id="KW-0805">Transcription regulation</keyword>
<organism evidence="5 6">
    <name type="scientific">Cytobacillus purgationiresistens</name>
    <dbReference type="NCBI Taxonomy" id="863449"/>
    <lineage>
        <taxon>Bacteria</taxon>
        <taxon>Bacillati</taxon>
        <taxon>Bacillota</taxon>
        <taxon>Bacilli</taxon>
        <taxon>Bacillales</taxon>
        <taxon>Bacillaceae</taxon>
        <taxon>Cytobacillus</taxon>
    </lineage>
</organism>
<dbReference type="Gene3D" id="3.40.50.2300">
    <property type="match status" value="2"/>
</dbReference>
<evidence type="ECO:0000256" key="1">
    <source>
        <dbReference type="ARBA" id="ARBA00023015"/>
    </source>
</evidence>
<dbReference type="Proteomes" id="UP001238088">
    <property type="component" value="Unassembled WGS sequence"/>
</dbReference>
<feature type="domain" description="HTH lacI-type" evidence="4">
    <location>
        <begin position="1"/>
        <end position="52"/>
    </location>
</feature>
<dbReference type="InterPro" id="IPR046335">
    <property type="entry name" value="LacI/GalR-like_sensor"/>
</dbReference>
<dbReference type="InterPro" id="IPR000843">
    <property type="entry name" value="HTH_LacI"/>
</dbReference>
<dbReference type="CDD" id="cd06267">
    <property type="entry name" value="PBP1_LacI_sugar_binding-like"/>
    <property type="match status" value="1"/>
</dbReference>
<protein>
    <submittedName>
        <fullName evidence="5">DNA-binding LacI/PurR family transcriptional regulator</fullName>
    </submittedName>
</protein>
<dbReference type="Gene3D" id="1.10.260.40">
    <property type="entry name" value="lambda repressor-like DNA-binding domains"/>
    <property type="match status" value="1"/>
</dbReference>
<proteinExistence type="predicted"/>
<dbReference type="EMBL" id="JAUSUB010000022">
    <property type="protein sequence ID" value="MDQ0272369.1"/>
    <property type="molecule type" value="Genomic_DNA"/>
</dbReference>
<dbReference type="CDD" id="cd01392">
    <property type="entry name" value="HTH_LacI"/>
    <property type="match status" value="1"/>
</dbReference>
<keyword evidence="3" id="KW-0804">Transcription</keyword>
<dbReference type="RefSeq" id="WP_307477678.1">
    <property type="nucleotide sequence ID" value="NZ_JAUSUB010000022.1"/>
</dbReference>
<sequence>MAKLARVDPSVVSRIINDDTALLIKDETRKRVLEAIKELNYRPNANARSLRKRKTMMLGMVIPDFLNPVYGEIIRGAELQASTEGYHLMVCSINKDSKCNYLSLLREGRIDGLMVASSEFEDSSISELEKENMPFILVNRLTLSMHDYVIADDTYGAKLAVNHLIDLGHTQIGHLSGPLFTGTGTERFQGYRAALKESGIDFFPSYLHETGYTVESGYEGMMKLLELPDPPTAVFAANVLSSIGAIQAIKVKGLTVPDDISVVGVHDVFFASMIDPALTTVKMPLFEMGIEAVKSLIKKLNGEQTGVSVRIPGAELIVRKSTSVPPTKSIGGYYERTGKASK</sequence>
<evidence type="ECO:0000313" key="6">
    <source>
        <dbReference type="Proteomes" id="UP001238088"/>
    </source>
</evidence>
<name>A0ABU0AM81_9BACI</name>
<dbReference type="SMART" id="SM00354">
    <property type="entry name" value="HTH_LACI"/>
    <property type="match status" value="1"/>
</dbReference>
<dbReference type="SUPFAM" id="SSF53822">
    <property type="entry name" value="Periplasmic binding protein-like I"/>
    <property type="match status" value="1"/>
</dbReference>
<dbReference type="Pfam" id="PF00356">
    <property type="entry name" value="LacI"/>
    <property type="match status" value="1"/>
</dbReference>
<keyword evidence="2 5" id="KW-0238">DNA-binding</keyword>
<dbReference type="PANTHER" id="PTHR30146:SF109">
    <property type="entry name" value="HTH-TYPE TRANSCRIPTIONAL REGULATOR GALS"/>
    <property type="match status" value="1"/>
</dbReference>
<dbReference type="InterPro" id="IPR028082">
    <property type="entry name" value="Peripla_BP_I"/>
</dbReference>
<comment type="caution">
    <text evidence="5">The sequence shown here is derived from an EMBL/GenBank/DDBJ whole genome shotgun (WGS) entry which is preliminary data.</text>
</comment>
<dbReference type="GO" id="GO:0003677">
    <property type="term" value="F:DNA binding"/>
    <property type="evidence" value="ECO:0007669"/>
    <property type="project" value="UniProtKB-KW"/>
</dbReference>
<evidence type="ECO:0000313" key="5">
    <source>
        <dbReference type="EMBL" id="MDQ0272369.1"/>
    </source>
</evidence>
<dbReference type="InterPro" id="IPR010982">
    <property type="entry name" value="Lambda_DNA-bd_dom_sf"/>
</dbReference>
<evidence type="ECO:0000256" key="2">
    <source>
        <dbReference type="ARBA" id="ARBA00023125"/>
    </source>
</evidence>
<evidence type="ECO:0000259" key="4">
    <source>
        <dbReference type="PROSITE" id="PS50932"/>
    </source>
</evidence>
<accession>A0ABU0AM81</accession>
<reference evidence="5 6" key="1">
    <citation type="submission" date="2023-07" db="EMBL/GenBank/DDBJ databases">
        <title>Genomic Encyclopedia of Type Strains, Phase IV (KMG-IV): sequencing the most valuable type-strain genomes for metagenomic binning, comparative biology and taxonomic classification.</title>
        <authorList>
            <person name="Goeker M."/>
        </authorList>
    </citation>
    <scope>NUCLEOTIDE SEQUENCE [LARGE SCALE GENOMIC DNA]</scope>
    <source>
        <strain evidence="5 6">DSM 23494</strain>
    </source>
</reference>